<dbReference type="RefSeq" id="WP_169412998.1">
    <property type="nucleotide sequence ID" value="NZ_JAAXKZ010000035.1"/>
</dbReference>
<dbReference type="EMBL" id="JAAXKZ010000035">
    <property type="protein sequence ID" value="NMH92287.1"/>
    <property type="molecule type" value="Genomic_DNA"/>
</dbReference>
<keyword evidence="4 6" id="KW-0808">Transferase</keyword>
<reference evidence="6 7" key="1">
    <citation type="submission" date="2020-04" db="EMBL/GenBank/DDBJ databases">
        <authorList>
            <person name="Klaysubun C."/>
            <person name="Duangmal K."/>
            <person name="Lipun K."/>
        </authorList>
    </citation>
    <scope>NUCLEOTIDE SEQUENCE [LARGE SCALE GENOMIC DNA]</scope>
    <source>
        <strain evidence="6 7">DSM 45300</strain>
    </source>
</reference>
<comment type="pathway">
    <text evidence="1">Cell wall biogenesis; cell wall polysaccharide biosynthesis.</text>
</comment>
<evidence type="ECO:0000259" key="5">
    <source>
        <dbReference type="Pfam" id="PF02709"/>
    </source>
</evidence>
<comment type="similarity">
    <text evidence="2">Belongs to the glycosyltransferase 2 family.</text>
</comment>
<dbReference type="GO" id="GO:0016757">
    <property type="term" value="F:glycosyltransferase activity"/>
    <property type="evidence" value="ECO:0007669"/>
    <property type="project" value="UniProtKB-KW"/>
</dbReference>
<gene>
    <name evidence="6" type="ORF">HF519_12035</name>
</gene>
<evidence type="ECO:0000256" key="3">
    <source>
        <dbReference type="ARBA" id="ARBA00022676"/>
    </source>
</evidence>
<dbReference type="Proteomes" id="UP000586918">
    <property type="component" value="Unassembled WGS sequence"/>
</dbReference>
<name>A0A848DHY7_9PSEU</name>
<dbReference type="SUPFAM" id="SSF53448">
    <property type="entry name" value="Nucleotide-diphospho-sugar transferases"/>
    <property type="match status" value="1"/>
</dbReference>
<dbReference type="Pfam" id="PF02709">
    <property type="entry name" value="Glyco_transf_7C"/>
    <property type="match status" value="1"/>
</dbReference>
<comment type="caution">
    <text evidence="6">The sequence shown here is derived from an EMBL/GenBank/DDBJ whole genome shotgun (WGS) entry which is preliminary data.</text>
</comment>
<dbReference type="Gene3D" id="3.90.550.10">
    <property type="entry name" value="Spore Coat Polysaccharide Biosynthesis Protein SpsA, Chain A"/>
    <property type="match status" value="1"/>
</dbReference>
<dbReference type="InterPro" id="IPR029044">
    <property type="entry name" value="Nucleotide-diphossugar_trans"/>
</dbReference>
<keyword evidence="3" id="KW-0328">Glycosyltransferase</keyword>
<evidence type="ECO:0000313" key="6">
    <source>
        <dbReference type="EMBL" id="NMH92287.1"/>
    </source>
</evidence>
<dbReference type="PANTHER" id="PTHR43179">
    <property type="entry name" value="RHAMNOSYLTRANSFERASE WBBL"/>
    <property type="match status" value="1"/>
</dbReference>
<sequence length="273" mass="28884">MRTAVVTITHRRDAHLHRQRLGLAAAAPDLHVVVAMGREPALPDVPGAPPTTLVTVPVPAGGLPLAAARNAGVGAARSAGADLLVLLDVDCIPDPALLSRYADAAAGLRGTGPALLCGPVGYLPPPPAGGYPADRLRDLAVPHPARPVPGDGEVRAEDRFELFWSLSFAITGCDWEALGGFCEDYTGYGGEDTDFAMTAAAAGARMFWVGGAWAYHQHHPSTRAAPGQVAAIVRNAHTFHRRWGWWPMSGWLAELAEAGAVEFDPHRDVLRLR</sequence>
<dbReference type="AlphaFoldDB" id="A0A848DHY7"/>
<feature type="domain" description="Galactosyltransferase C-terminal" evidence="5">
    <location>
        <begin position="163"/>
        <end position="211"/>
    </location>
</feature>
<organism evidence="6 7">
    <name type="scientific">Pseudonocardia bannensis</name>
    <dbReference type="NCBI Taxonomy" id="630973"/>
    <lineage>
        <taxon>Bacteria</taxon>
        <taxon>Bacillati</taxon>
        <taxon>Actinomycetota</taxon>
        <taxon>Actinomycetes</taxon>
        <taxon>Pseudonocardiales</taxon>
        <taxon>Pseudonocardiaceae</taxon>
        <taxon>Pseudonocardia</taxon>
    </lineage>
</organism>
<proteinExistence type="inferred from homology"/>
<evidence type="ECO:0000313" key="7">
    <source>
        <dbReference type="Proteomes" id="UP000586918"/>
    </source>
</evidence>
<protein>
    <submittedName>
        <fullName evidence="6">Glycosyltransferase family 2 protein</fullName>
    </submittedName>
</protein>
<evidence type="ECO:0000256" key="4">
    <source>
        <dbReference type="ARBA" id="ARBA00022679"/>
    </source>
</evidence>
<dbReference type="InterPro" id="IPR027791">
    <property type="entry name" value="Galactosyl_T_C"/>
</dbReference>
<accession>A0A848DHY7</accession>
<evidence type="ECO:0000256" key="1">
    <source>
        <dbReference type="ARBA" id="ARBA00004776"/>
    </source>
</evidence>
<evidence type="ECO:0000256" key="2">
    <source>
        <dbReference type="ARBA" id="ARBA00006739"/>
    </source>
</evidence>
<keyword evidence="7" id="KW-1185">Reference proteome</keyword>
<dbReference type="PANTHER" id="PTHR43179:SF12">
    <property type="entry name" value="GALACTOFURANOSYLTRANSFERASE GLFT2"/>
    <property type="match status" value="1"/>
</dbReference>